<evidence type="ECO:0000313" key="6">
    <source>
        <dbReference type="EMBL" id="KIP99612.1"/>
    </source>
</evidence>
<keyword evidence="4" id="KW-0804">Transcription</keyword>
<dbReference type="SUPFAM" id="SSF51182">
    <property type="entry name" value="RmlC-like cupins"/>
    <property type="match status" value="1"/>
</dbReference>
<dbReference type="InterPro" id="IPR014710">
    <property type="entry name" value="RmlC-like_jellyroll"/>
</dbReference>
<organism evidence="6 7">
    <name type="scientific">Agrobacterium tumefaciens</name>
    <dbReference type="NCBI Taxonomy" id="358"/>
    <lineage>
        <taxon>Bacteria</taxon>
        <taxon>Pseudomonadati</taxon>
        <taxon>Pseudomonadota</taxon>
        <taxon>Alphaproteobacteria</taxon>
        <taxon>Hyphomicrobiales</taxon>
        <taxon>Rhizobiaceae</taxon>
        <taxon>Rhizobium/Agrobacterium group</taxon>
        <taxon>Agrobacterium</taxon>
        <taxon>Agrobacterium tumefaciens complex</taxon>
    </lineage>
</organism>
<protein>
    <submittedName>
        <fullName evidence="6">AraC family transcriptional regulator</fullName>
    </submittedName>
</protein>
<sequence length="272" mass="30125">MSVSFTEFQPDLKDGPLVALRVSVDSCQTETPEHTHESGQLILALKGAVTCQVPGYIWIVPPGCAVWIPGGIRHNSRMTANASVCFVFVKRDVARLPEHPCTIEISPMVREIILHLAATEQTPSLVDHNQLQLKQVLLGQLEIMQLTTFRLPMPTSSKLKIIMDALVINPAERSTLSDWASRVAMSERTLARLINRETGMTFGRWRQQLHLLVALRFLAEGTSVQNVSESLGYGSVTAFITMFKKALGTTPSRYLEASGRGKHLVQQSLLQP</sequence>
<dbReference type="Gene3D" id="2.60.120.10">
    <property type="entry name" value="Jelly Rolls"/>
    <property type="match status" value="1"/>
</dbReference>
<dbReference type="CDD" id="cd06124">
    <property type="entry name" value="cupin_NimR-like_N"/>
    <property type="match status" value="1"/>
</dbReference>
<evidence type="ECO:0000256" key="4">
    <source>
        <dbReference type="ARBA" id="ARBA00023163"/>
    </source>
</evidence>
<dbReference type="InterPro" id="IPR018060">
    <property type="entry name" value="HTH_AraC"/>
</dbReference>
<proteinExistence type="predicted"/>
<dbReference type="PANTHER" id="PTHR11019">
    <property type="entry name" value="HTH-TYPE TRANSCRIPTIONAL REGULATOR NIMR"/>
    <property type="match status" value="1"/>
</dbReference>
<dbReference type="PROSITE" id="PS01124">
    <property type="entry name" value="HTH_ARAC_FAMILY_2"/>
    <property type="match status" value="1"/>
</dbReference>
<dbReference type="SMART" id="SM00342">
    <property type="entry name" value="HTH_ARAC"/>
    <property type="match status" value="1"/>
</dbReference>
<feature type="domain" description="HTH araC/xylS-type" evidence="5">
    <location>
        <begin position="160"/>
        <end position="257"/>
    </location>
</feature>
<keyword evidence="3" id="KW-0238">DNA-binding</keyword>
<dbReference type="InterPro" id="IPR011051">
    <property type="entry name" value="RmlC_Cupin_sf"/>
</dbReference>
<dbReference type="Pfam" id="PF12833">
    <property type="entry name" value="HTH_18"/>
    <property type="match status" value="1"/>
</dbReference>
<dbReference type="InterPro" id="IPR009057">
    <property type="entry name" value="Homeodomain-like_sf"/>
</dbReference>
<dbReference type="GO" id="GO:0043565">
    <property type="term" value="F:sequence-specific DNA binding"/>
    <property type="evidence" value="ECO:0007669"/>
    <property type="project" value="InterPro"/>
</dbReference>
<dbReference type="EMBL" id="JXQV01000026">
    <property type="protein sequence ID" value="KIP99612.1"/>
    <property type="molecule type" value="Genomic_DNA"/>
</dbReference>
<name>A0A0D0KJU0_AGRTU</name>
<dbReference type="PANTHER" id="PTHR11019:SF199">
    <property type="entry name" value="HTH-TYPE TRANSCRIPTIONAL REGULATOR NIMR"/>
    <property type="match status" value="1"/>
</dbReference>
<evidence type="ECO:0000256" key="2">
    <source>
        <dbReference type="ARBA" id="ARBA00023015"/>
    </source>
</evidence>
<evidence type="ECO:0000256" key="1">
    <source>
        <dbReference type="ARBA" id="ARBA00022491"/>
    </source>
</evidence>
<dbReference type="GO" id="GO:0003700">
    <property type="term" value="F:DNA-binding transcription factor activity"/>
    <property type="evidence" value="ECO:0007669"/>
    <property type="project" value="InterPro"/>
</dbReference>
<comment type="caution">
    <text evidence="6">The sequence shown here is derived from an EMBL/GenBank/DDBJ whole genome shotgun (WGS) entry which is preliminary data.</text>
</comment>
<dbReference type="AlphaFoldDB" id="A0A0D0KJU0"/>
<evidence type="ECO:0000256" key="3">
    <source>
        <dbReference type="ARBA" id="ARBA00023125"/>
    </source>
</evidence>
<accession>A0A0D0KJU0</accession>
<dbReference type="SUPFAM" id="SSF46689">
    <property type="entry name" value="Homeodomain-like"/>
    <property type="match status" value="1"/>
</dbReference>
<dbReference type="Pfam" id="PF07883">
    <property type="entry name" value="Cupin_2"/>
    <property type="match status" value="1"/>
</dbReference>
<gene>
    <name evidence="6" type="ORF">RU07_18515</name>
</gene>
<dbReference type="InterPro" id="IPR013096">
    <property type="entry name" value="Cupin_2"/>
</dbReference>
<evidence type="ECO:0000313" key="7">
    <source>
        <dbReference type="Proteomes" id="UP000035017"/>
    </source>
</evidence>
<keyword evidence="1" id="KW-0678">Repressor</keyword>
<dbReference type="Gene3D" id="1.10.10.60">
    <property type="entry name" value="Homeodomain-like"/>
    <property type="match status" value="1"/>
</dbReference>
<dbReference type="FunFam" id="1.10.10.60:FF:000132">
    <property type="entry name" value="AraC family transcriptional regulator"/>
    <property type="match status" value="1"/>
</dbReference>
<dbReference type="Proteomes" id="UP000035017">
    <property type="component" value="Unassembled WGS sequence"/>
</dbReference>
<keyword evidence="2" id="KW-0805">Transcription regulation</keyword>
<dbReference type="OrthoDB" id="9804543at2"/>
<reference evidence="6 7" key="1">
    <citation type="submission" date="2014-12" db="EMBL/GenBank/DDBJ databases">
        <title>16Stimator: statistical estimation of ribosomal gene copy numbers from draft genome assemblies.</title>
        <authorList>
            <person name="Perisin M.A."/>
            <person name="Vetter M."/>
            <person name="Gilbert J.A."/>
            <person name="Bergelson J."/>
        </authorList>
    </citation>
    <scope>NUCLEOTIDE SEQUENCE [LARGE SCALE GENOMIC DNA]</scope>
    <source>
        <strain evidence="6 7">MEJ076</strain>
    </source>
</reference>
<evidence type="ECO:0000259" key="5">
    <source>
        <dbReference type="PROSITE" id="PS01124"/>
    </source>
</evidence>